<evidence type="ECO:0000256" key="1">
    <source>
        <dbReference type="ARBA" id="ARBA00004141"/>
    </source>
</evidence>
<dbReference type="EMBL" id="VBOT01000032">
    <property type="protein sequence ID" value="TMQ52485.1"/>
    <property type="molecule type" value="Genomic_DNA"/>
</dbReference>
<keyword evidence="4 5" id="KW-0472">Membrane</keyword>
<feature type="transmembrane region" description="Helical" evidence="5">
    <location>
        <begin position="372"/>
        <end position="389"/>
    </location>
</feature>
<comment type="caution">
    <text evidence="7">The sequence shown here is derived from an EMBL/GenBank/DDBJ whole genome shotgun (WGS) entry which is preliminary data.</text>
</comment>
<sequence>MRTAEFNHSRLLVAARFCFMLLIITLPWTIAPMTIAAVACGTLTLLAAPRRSAQFLGRNPVSLAALGWIAALLLSTLASEDRAGSVHRLDKALFPALIPLAAFHTANRTRGERALSLLLLSSAVASLMGIVFFVARGASFSARARGPVGHYMTFAGQLLLLATVSGAVGLMTQRRTWRVAGLATAGLAATALAGTFTRSSWLGLGAAAAVLIGRARPRWLPALGAALIAIYAFAPGAYRARLHSAFDPHHPVNLERTYMWDAGLRMFRDHPFTGVGLQDLHPLYDRYRSSSSHERAGHLHSVPIQIAASMGLPGLLAFAWLYGALFRAAGGGLGATMKAPDLAAGVRLGAVAALAGFLVAGLFEWNFGDEELLFLLYTMVGLAWSARSWDAAPGEAGDAASQARAAPA</sequence>
<dbReference type="InterPro" id="IPR007016">
    <property type="entry name" value="O-antigen_ligase-rel_domated"/>
</dbReference>
<dbReference type="Pfam" id="PF04932">
    <property type="entry name" value="Wzy_C"/>
    <property type="match status" value="1"/>
</dbReference>
<reference evidence="7 8" key="1">
    <citation type="journal article" date="2019" name="Nat. Microbiol.">
        <title>Mediterranean grassland soil C-N compound turnover is dependent on rainfall and depth, and is mediated by genomically divergent microorganisms.</title>
        <authorList>
            <person name="Diamond S."/>
            <person name="Andeer P.F."/>
            <person name="Li Z."/>
            <person name="Crits-Christoph A."/>
            <person name="Burstein D."/>
            <person name="Anantharaman K."/>
            <person name="Lane K.R."/>
            <person name="Thomas B.C."/>
            <person name="Pan C."/>
            <person name="Northen T.R."/>
            <person name="Banfield J.F."/>
        </authorList>
    </citation>
    <scope>NUCLEOTIDE SEQUENCE [LARGE SCALE GENOMIC DNA]</scope>
    <source>
        <strain evidence="7">WS_3</strain>
    </source>
</reference>
<feature type="transmembrane region" description="Helical" evidence="5">
    <location>
        <begin position="302"/>
        <end position="322"/>
    </location>
</feature>
<keyword evidence="3 5" id="KW-1133">Transmembrane helix</keyword>
<feature type="transmembrane region" description="Helical" evidence="5">
    <location>
        <begin position="114"/>
        <end position="134"/>
    </location>
</feature>
<dbReference type="PANTHER" id="PTHR37422">
    <property type="entry name" value="TEICHURONIC ACID BIOSYNTHESIS PROTEIN TUAE"/>
    <property type="match status" value="1"/>
</dbReference>
<feature type="transmembrane region" description="Helical" evidence="5">
    <location>
        <begin position="60"/>
        <end position="78"/>
    </location>
</feature>
<evidence type="ECO:0000256" key="4">
    <source>
        <dbReference type="ARBA" id="ARBA00023136"/>
    </source>
</evidence>
<feature type="transmembrane region" description="Helical" evidence="5">
    <location>
        <begin position="342"/>
        <end position="365"/>
    </location>
</feature>
<evidence type="ECO:0000259" key="6">
    <source>
        <dbReference type="Pfam" id="PF04932"/>
    </source>
</evidence>
<evidence type="ECO:0000256" key="3">
    <source>
        <dbReference type="ARBA" id="ARBA00022989"/>
    </source>
</evidence>
<dbReference type="AlphaFoldDB" id="A0A538SMA4"/>
<evidence type="ECO:0000256" key="5">
    <source>
        <dbReference type="SAM" id="Phobius"/>
    </source>
</evidence>
<feature type="domain" description="O-antigen ligase-related" evidence="6">
    <location>
        <begin position="185"/>
        <end position="319"/>
    </location>
</feature>
<dbReference type="InterPro" id="IPR051533">
    <property type="entry name" value="WaaL-like"/>
</dbReference>
<dbReference type="PANTHER" id="PTHR37422:SF13">
    <property type="entry name" value="LIPOPOLYSACCHARIDE BIOSYNTHESIS PROTEIN PA4999-RELATED"/>
    <property type="match status" value="1"/>
</dbReference>
<accession>A0A538SMA4</accession>
<comment type="subcellular location">
    <subcellularLocation>
        <location evidence="1">Membrane</location>
        <topology evidence="1">Multi-pass membrane protein</topology>
    </subcellularLocation>
</comment>
<evidence type="ECO:0000313" key="7">
    <source>
        <dbReference type="EMBL" id="TMQ52485.1"/>
    </source>
</evidence>
<dbReference type="GO" id="GO:0016020">
    <property type="term" value="C:membrane"/>
    <property type="evidence" value="ECO:0007669"/>
    <property type="project" value="UniProtKB-SubCell"/>
</dbReference>
<dbReference type="Proteomes" id="UP000320184">
    <property type="component" value="Unassembled WGS sequence"/>
</dbReference>
<keyword evidence="2 5" id="KW-0812">Transmembrane</keyword>
<gene>
    <name evidence="7" type="ORF">E6K73_02785</name>
</gene>
<feature type="transmembrane region" description="Helical" evidence="5">
    <location>
        <begin position="21"/>
        <end position="48"/>
    </location>
</feature>
<keyword evidence="7" id="KW-0436">Ligase</keyword>
<dbReference type="GO" id="GO:0016874">
    <property type="term" value="F:ligase activity"/>
    <property type="evidence" value="ECO:0007669"/>
    <property type="project" value="UniProtKB-KW"/>
</dbReference>
<proteinExistence type="predicted"/>
<feature type="transmembrane region" description="Helical" evidence="5">
    <location>
        <begin position="219"/>
        <end position="238"/>
    </location>
</feature>
<feature type="transmembrane region" description="Helical" evidence="5">
    <location>
        <begin position="179"/>
        <end position="199"/>
    </location>
</feature>
<protein>
    <submittedName>
        <fullName evidence="7">O-antigen ligase family protein</fullName>
    </submittedName>
</protein>
<organism evidence="7 8">
    <name type="scientific">Eiseniibacteriota bacterium</name>
    <dbReference type="NCBI Taxonomy" id="2212470"/>
    <lineage>
        <taxon>Bacteria</taxon>
        <taxon>Candidatus Eiseniibacteriota</taxon>
    </lineage>
</organism>
<evidence type="ECO:0000256" key="2">
    <source>
        <dbReference type="ARBA" id="ARBA00022692"/>
    </source>
</evidence>
<evidence type="ECO:0000313" key="8">
    <source>
        <dbReference type="Proteomes" id="UP000320184"/>
    </source>
</evidence>
<name>A0A538SMA4_UNCEI</name>
<feature type="transmembrane region" description="Helical" evidence="5">
    <location>
        <begin position="154"/>
        <end position="172"/>
    </location>
</feature>